<evidence type="ECO:0000256" key="2">
    <source>
        <dbReference type="ARBA" id="ARBA00009034"/>
    </source>
</evidence>
<dbReference type="WBParaSite" id="ACRNAN_scaffold97.g10352.t1">
    <property type="protein sequence ID" value="ACRNAN_scaffold97.g10352.t1"/>
    <property type="gene ID" value="ACRNAN_scaffold97.g10352"/>
</dbReference>
<evidence type="ECO:0000256" key="3">
    <source>
        <dbReference type="ARBA" id="ARBA00022525"/>
    </source>
</evidence>
<sequence>MVVPGDMKLVKIVDKRDQLIVDKRTQDRMQIVKMCCTHRCTASSVRQHVCAKPEEMKQLLEFLGPQRNVVDRRRSLPF</sequence>
<dbReference type="Proteomes" id="UP000887540">
    <property type="component" value="Unplaced"/>
</dbReference>
<comment type="subcellular location">
    <subcellularLocation>
        <location evidence="1">Secreted</location>
    </subcellularLocation>
</comment>
<dbReference type="AlphaFoldDB" id="A0A914EPB0"/>
<dbReference type="GO" id="GO:0005576">
    <property type="term" value="C:extracellular region"/>
    <property type="evidence" value="ECO:0007669"/>
    <property type="project" value="UniProtKB-SubCell"/>
</dbReference>
<keyword evidence="5" id="KW-1185">Reference proteome</keyword>
<keyword evidence="3" id="KW-0964">Secreted</keyword>
<evidence type="ECO:0000313" key="5">
    <source>
        <dbReference type="Proteomes" id="UP000887540"/>
    </source>
</evidence>
<proteinExistence type="inferred from homology"/>
<dbReference type="Pfam" id="PF03488">
    <property type="entry name" value="Ins_beta"/>
    <property type="match status" value="1"/>
</dbReference>
<evidence type="ECO:0000313" key="6">
    <source>
        <dbReference type="WBParaSite" id="ACRNAN_scaffold97.g10352.t1"/>
    </source>
</evidence>
<evidence type="ECO:0000256" key="4">
    <source>
        <dbReference type="ARBA" id="ARBA00023157"/>
    </source>
</evidence>
<name>A0A914EPB0_9BILA</name>
<comment type="similarity">
    <text evidence="2">Belongs to the insulin family.</text>
</comment>
<organism evidence="5 6">
    <name type="scientific">Acrobeloides nanus</name>
    <dbReference type="NCBI Taxonomy" id="290746"/>
    <lineage>
        <taxon>Eukaryota</taxon>
        <taxon>Metazoa</taxon>
        <taxon>Ecdysozoa</taxon>
        <taxon>Nematoda</taxon>
        <taxon>Chromadorea</taxon>
        <taxon>Rhabditida</taxon>
        <taxon>Tylenchina</taxon>
        <taxon>Cephalobomorpha</taxon>
        <taxon>Cephaloboidea</taxon>
        <taxon>Cephalobidae</taxon>
        <taxon>Acrobeloides</taxon>
    </lineage>
</organism>
<protein>
    <submittedName>
        <fullName evidence="6">Uncharacterized protein</fullName>
    </submittedName>
</protein>
<reference evidence="6" key="1">
    <citation type="submission" date="2022-11" db="UniProtKB">
        <authorList>
            <consortium name="WormBaseParasite"/>
        </authorList>
    </citation>
    <scope>IDENTIFICATION</scope>
</reference>
<dbReference type="GO" id="GO:0005179">
    <property type="term" value="F:hormone activity"/>
    <property type="evidence" value="ECO:0007669"/>
    <property type="project" value="InterPro"/>
</dbReference>
<accession>A0A914EPB0</accession>
<dbReference type="InterPro" id="IPR003235">
    <property type="entry name" value="Nem_insulin-like_b-type"/>
</dbReference>
<keyword evidence="4" id="KW-1015">Disulfide bond</keyword>
<evidence type="ECO:0000256" key="1">
    <source>
        <dbReference type="ARBA" id="ARBA00004613"/>
    </source>
</evidence>